<evidence type="ECO:0000259" key="1">
    <source>
        <dbReference type="Pfam" id="PF25535"/>
    </source>
</evidence>
<feature type="domain" description="DUF7919" evidence="1">
    <location>
        <begin position="1"/>
        <end position="116"/>
    </location>
</feature>
<dbReference type="InterPro" id="IPR057679">
    <property type="entry name" value="DUF7919"/>
</dbReference>
<evidence type="ECO:0000313" key="3">
    <source>
        <dbReference type="Proteomes" id="UP000464178"/>
    </source>
</evidence>
<organism evidence="2 3">
    <name type="scientific">Gemmata massiliana</name>
    <dbReference type="NCBI Taxonomy" id="1210884"/>
    <lineage>
        <taxon>Bacteria</taxon>
        <taxon>Pseudomonadati</taxon>
        <taxon>Planctomycetota</taxon>
        <taxon>Planctomycetia</taxon>
        <taxon>Gemmatales</taxon>
        <taxon>Gemmataceae</taxon>
        <taxon>Gemmata</taxon>
    </lineage>
</organism>
<dbReference type="Pfam" id="PF25535">
    <property type="entry name" value="DUF7919"/>
    <property type="match status" value="1"/>
</dbReference>
<reference evidence="2 3" key="1">
    <citation type="submission" date="2019-05" db="EMBL/GenBank/DDBJ databases">
        <authorList>
            <consortium name="Science for Life Laboratories"/>
        </authorList>
    </citation>
    <scope>NUCLEOTIDE SEQUENCE [LARGE SCALE GENOMIC DNA]</scope>
    <source>
        <strain evidence="2">Soil9</strain>
    </source>
</reference>
<name>A0A6P2CPH2_9BACT</name>
<accession>A0A6P2CPH2</accession>
<dbReference type="Proteomes" id="UP000464178">
    <property type="component" value="Chromosome"/>
</dbReference>
<dbReference type="KEGG" id="gms:SOIL9_69110"/>
<dbReference type="AlphaFoldDB" id="A0A6P2CPH2"/>
<protein>
    <recommendedName>
        <fullName evidence="1">DUF7919 domain-containing protein</fullName>
    </recommendedName>
</protein>
<proteinExistence type="predicted"/>
<gene>
    <name evidence="2" type="ORF">SOIL9_69110</name>
</gene>
<sequence>MYYPDLSNECQVDRGTHIRAIGWLSADHLFTTGSASLEFLNVLMSHVSTAWAPVWVAGPHFCEFCPKPKRGEGRIGGSANVWIPTVSAVYVAPALVTHYIESHSYLPPEEFIAAVLACPPQSSPEFHELMGRHSRA</sequence>
<evidence type="ECO:0000313" key="2">
    <source>
        <dbReference type="EMBL" id="VTR90803.1"/>
    </source>
</evidence>
<dbReference type="EMBL" id="LR593886">
    <property type="protein sequence ID" value="VTR90803.1"/>
    <property type="molecule type" value="Genomic_DNA"/>
</dbReference>
<keyword evidence="3" id="KW-1185">Reference proteome</keyword>